<dbReference type="Gene3D" id="2.60.120.560">
    <property type="entry name" value="Exo-inulinase, domain 1"/>
    <property type="match status" value="1"/>
</dbReference>
<protein>
    <submittedName>
        <fullName evidence="3">DUF1080 domain-containing protein</fullName>
    </submittedName>
</protein>
<dbReference type="GO" id="GO:0016787">
    <property type="term" value="F:hydrolase activity"/>
    <property type="evidence" value="ECO:0007669"/>
    <property type="project" value="InterPro"/>
</dbReference>
<organism evidence="3 4">
    <name type="scientific">Pedobacter yulinensis</name>
    <dbReference type="NCBI Taxonomy" id="2126353"/>
    <lineage>
        <taxon>Bacteria</taxon>
        <taxon>Pseudomonadati</taxon>
        <taxon>Bacteroidota</taxon>
        <taxon>Sphingobacteriia</taxon>
        <taxon>Sphingobacteriales</taxon>
        <taxon>Sphingobacteriaceae</taxon>
        <taxon>Pedobacter</taxon>
    </lineage>
</organism>
<dbReference type="EMBL" id="PYLS01000005">
    <property type="protein sequence ID" value="PST82883.1"/>
    <property type="molecule type" value="Genomic_DNA"/>
</dbReference>
<sequence>MKKKLWLFLAFATTLGGAASAQKQNTLSKKEKAAGWELLFNGKDLSGWRMFRDKPADCWEVVDGTLHCKGSKTDKSDLRADIITQGQFGDFEFTADWKLGPQGNSGILYRVSEDFERTYMSGPEYQLIDDNNFPGKLEPWQKTGANYAINPPLVEAAKPIGQWNTTKIIVRNNHVEHWLNGKLTAEYTFHSDDWKKKKAEGKWKNTKSYGMSPVGHIALQDHGAGVWFKNIKIRKI</sequence>
<dbReference type="OrthoDB" id="9806233at2"/>
<dbReference type="RefSeq" id="WP_107215141.1">
    <property type="nucleotide sequence ID" value="NZ_KZ686269.1"/>
</dbReference>
<dbReference type="Proteomes" id="UP000240912">
    <property type="component" value="Unassembled WGS sequence"/>
</dbReference>
<feature type="signal peptide" evidence="1">
    <location>
        <begin position="1"/>
        <end position="21"/>
    </location>
</feature>
<keyword evidence="4" id="KW-1185">Reference proteome</keyword>
<dbReference type="InterPro" id="IPR010496">
    <property type="entry name" value="AL/BT2_dom"/>
</dbReference>
<keyword evidence="1" id="KW-0732">Signal</keyword>
<dbReference type="AlphaFoldDB" id="A0A2T3HKE9"/>
<evidence type="ECO:0000259" key="2">
    <source>
        <dbReference type="Pfam" id="PF06439"/>
    </source>
</evidence>
<comment type="caution">
    <text evidence="3">The sequence shown here is derived from an EMBL/GenBank/DDBJ whole genome shotgun (WGS) entry which is preliminary data.</text>
</comment>
<feature type="chain" id="PRO_5015426190" evidence="1">
    <location>
        <begin position="22"/>
        <end position="236"/>
    </location>
</feature>
<proteinExistence type="predicted"/>
<evidence type="ECO:0000313" key="4">
    <source>
        <dbReference type="Proteomes" id="UP000240912"/>
    </source>
</evidence>
<name>A0A2T3HKE9_9SPHI</name>
<gene>
    <name evidence="3" type="ORF">C7T94_09615</name>
</gene>
<reference evidence="3 4" key="1">
    <citation type="submission" date="2018-03" db="EMBL/GenBank/DDBJ databases">
        <authorList>
            <person name="Keele B.F."/>
        </authorList>
    </citation>
    <scope>NUCLEOTIDE SEQUENCE [LARGE SCALE GENOMIC DNA]</scope>
    <source>
        <strain evidence="3 4">YL28-9</strain>
    </source>
</reference>
<accession>A0A2T3HKE9</accession>
<dbReference type="Pfam" id="PF06439">
    <property type="entry name" value="3keto-disac_hyd"/>
    <property type="match status" value="1"/>
</dbReference>
<evidence type="ECO:0000313" key="3">
    <source>
        <dbReference type="EMBL" id="PST82883.1"/>
    </source>
</evidence>
<evidence type="ECO:0000256" key="1">
    <source>
        <dbReference type="SAM" id="SignalP"/>
    </source>
</evidence>
<feature type="domain" description="3-keto-alpha-glucoside-1,2-lyase/3-keto-2-hydroxy-glucal hydratase" evidence="2">
    <location>
        <begin position="35"/>
        <end position="234"/>
    </location>
</feature>